<keyword evidence="7" id="KW-1185">Reference proteome</keyword>
<feature type="region of interest" description="Disordered" evidence="5">
    <location>
        <begin position="90"/>
        <end position="133"/>
    </location>
</feature>
<dbReference type="PANTHER" id="PTHR28573">
    <property type="entry name" value="SPINDLE AND KINETOCHORE-ASSOCIATED PROTEIN 1"/>
    <property type="match status" value="1"/>
</dbReference>
<keyword evidence="2" id="KW-0175">Coiled coil</keyword>
<dbReference type="GO" id="GO:0007059">
    <property type="term" value="P:chromosome segregation"/>
    <property type="evidence" value="ECO:0007669"/>
    <property type="project" value="InterPro"/>
</dbReference>
<comment type="caution">
    <text evidence="6">The sequence shown here is derived from an EMBL/GenBank/DDBJ whole genome shotgun (WGS) entry which is preliminary data.</text>
</comment>
<reference evidence="6 7" key="1">
    <citation type="submission" date="2024-02" db="EMBL/GenBank/DDBJ databases">
        <title>Chromosome-scale genome assembly of the rough periwinkle Littorina saxatilis.</title>
        <authorList>
            <person name="De Jode A."/>
            <person name="Faria R."/>
            <person name="Formenti G."/>
            <person name="Sims Y."/>
            <person name="Smith T.P."/>
            <person name="Tracey A."/>
            <person name="Wood J.M.D."/>
            <person name="Zagrodzka Z.B."/>
            <person name="Johannesson K."/>
            <person name="Butlin R.K."/>
            <person name="Leder E.H."/>
        </authorList>
    </citation>
    <scope>NUCLEOTIDE SEQUENCE [LARGE SCALE GENOMIC DNA]</scope>
    <source>
        <strain evidence="6">Snail1</strain>
        <tissue evidence="6">Muscle</tissue>
    </source>
</reference>
<dbReference type="Proteomes" id="UP001374579">
    <property type="component" value="Unassembled WGS sequence"/>
</dbReference>
<proteinExistence type="inferred from homology"/>
<comment type="similarity">
    <text evidence="1">Belongs to the SKA1 family.</text>
</comment>
<evidence type="ECO:0000313" key="7">
    <source>
        <dbReference type="Proteomes" id="UP001374579"/>
    </source>
</evidence>
<dbReference type="GO" id="GO:0008017">
    <property type="term" value="F:microtubule binding"/>
    <property type="evidence" value="ECO:0007669"/>
    <property type="project" value="InterPro"/>
</dbReference>
<gene>
    <name evidence="6" type="ORF">V1264_002442</name>
</gene>
<dbReference type="GO" id="GO:0072686">
    <property type="term" value="C:mitotic spindle"/>
    <property type="evidence" value="ECO:0007669"/>
    <property type="project" value="TreeGrafter"/>
</dbReference>
<dbReference type="GO" id="GO:0005876">
    <property type="term" value="C:spindle microtubule"/>
    <property type="evidence" value="ECO:0007669"/>
    <property type="project" value="TreeGrafter"/>
</dbReference>
<dbReference type="Gene3D" id="1.10.10.1890">
    <property type="entry name" value="Ska1 microtubule binding domain-like"/>
    <property type="match status" value="1"/>
</dbReference>
<sequence>MDSRSFEELSQHFTEKLSRLTESLAIQSCLDSADEEIQEEGDQSMLSLWQQVDDLTAVLTLVKNKCTDQRTVLTSVDEVKERLSTLVRGVQHTHSNIPSHLPVTSAPSSHQSPVGEKSVQDTAPAPTPLGSGHPQCVQAGTKNVSSVGNKRPPPCPLMEYLTVDEFDDVPKYMKGRLSYQQANTVVDELNKAFTAKYKLMKIKKSTMNDSQRKRWDTLKMQESKDTKGVFFLVEDDIKEWSSLKMSKETRTFLTLLRHCGRLCEIRGGGHVRYALIEIY</sequence>
<dbReference type="Gene3D" id="6.10.250.1370">
    <property type="match status" value="1"/>
</dbReference>
<dbReference type="EMBL" id="JBAMIC010000001">
    <property type="protein sequence ID" value="KAK7116830.1"/>
    <property type="molecule type" value="Genomic_DNA"/>
</dbReference>
<evidence type="ECO:0000313" key="6">
    <source>
        <dbReference type="EMBL" id="KAK7116830.1"/>
    </source>
</evidence>
<dbReference type="AlphaFoldDB" id="A0AAN9C9F2"/>
<name>A0AAN9C9F2_9CAEN</name>
<dbReference type="FunFam" id="1.10.10.1890:FF:000002">
    <property type="entry name" value="Spindle and kinetochore-associated protein 1"/>
    <property type="match status" value="1"/>
</dbReference>
<evidence type="ECO:0000256" key="1">
    <source>
        <dbReference type="ARBA" id="ARBA00006836"/>
    </source>
</evidence>
<dbReference type="GO" id="GO:0051301">
    <property type="term" value="P:cell division"/>
    <property type="evidence" value="ECO:0007669"/>
    <property type="project" value="InterPro"/>
</dbReference>
<organism evidence="6 7">
    <name type="scientific">Littorina saxatilis</name>
    <dbReference type="NCBI Taxonomy" id="31220"/>
    <lineage>
        <taxon>Eukaryota</taxon>
        <taxon>Metazoa</taxon>
        <taxon>Spiralia</taxon>
        <taxon>Lophotrochozoa</taxon>
        <taxon>Mollusca</taxon>
        <taxon>Gastropoda</taxon>
        <taxon>Caenogastropoda</taxon>
        <taxon>Littorinimorpha</taxon>
        <taxon>Littorinoidea</taxon>
        <taxon>Littorinidae</taxon>
        <taxon>Littorina</taxon>
    </lineage>
</organism>
<evidence type="ECO:0000256" key="2">
    <source>
        <dbReference type="ARBA" id="ARBA00023054"/>
    </source>
</evidence>
<evidence type="ECO:0000256" key="4">
    <source>
        <dbReference type="ARBA" id="ARBA00047202"/>
    </source>
</evidence>
<evidence type="ECO:0000256" key="3">
    <source>
        <dbReference type="ARBA" id="ARBA00047182"/>
    </source>
</evidence>
<dbReference type="GO" id="GO:0000278">
    <property type="term" value="P:mitotic cell cycle"/>
    <property type="evidence" value="ECO:0007669"/>
    <property type="project" value="TreeGrafter"/>
</dbReference>
<evidence type="ECO:0000256" key="5">
    <source>
        <dbReference type="SAM" id="MobiDB-lite"/>
    </source>
</evidence>
<dbReference type="GO" id="GO:0031110">
    <property type="term" value="P:regulation of microtubule polymerization or depolymerization"/>
    <property type="evidence" value="ECO:0007669"/>
    <property type="project" value="TreeGrafter"/>
</dbReference>
<protein>
    <recommendedName>
        <fullName evidence="3">SKA complex subunit 1</fullName>
    </recommendedName>
    <alternativeName>
        <fullName evidence="4">Spindle and kinetochore-associated protein 1</fullName>
    </alternativeName>
</protein>
<dbReference type="InterPro" id="IPR042031">
    <property type="entry name" value="SKA1_MBD_sf"/>
</dbReference>
<dbReference type="InterPro" id="IPR009829">
    <property type="entry name" value="SKA1"/>
</dbReference>
<dbReference type="PANTHER" id="PTHR28573:SF1">
    <property type="entry name" value="SPINDLE AND KINETOCHORE-ASSOCIATED PROTEIN 1"/>
    <property type="match status" value="1"/>
</dbReference>
<dbReference type="GO" id="GO:0000940">
    <property type="term" value="C:outer kinetochore"/>
    <property type="evidence" value="ECO:0007669"/>
    <property type="project" value="TreeGrafter"/>
</dbReference>
<accession>A0AAN9C9F2</accession>
<dbReference type="Pfam" id="PF07160">
    <property type="entry name" value="SKA1"/>
    <property type="match status" value="1"/>
</dbReference>